<gene>
    <name evidence="2" type="ORF">D4Z93_03425</name>
</gene>
<keyword evidence="1" id="KW-0175">Coiled coil</keyword>
<organism evidence="2 3">
    <name type="scientific">Clostridium fermenticellae</name>
    <dbReference type="NCBI Taxonomy" id="2068654"/>
    <lineage>
        <taxon>Bacteria</taxon>
        <taxon>Bacillati</taxon>
        <taxon>Bacillota</taxon>
        <taxon>Clostridia</taxon>
        <taxon>Eubacteriales</taxon>
        <taxon>Clostridiaceae</taxon>
        <taxon>Clostridium</taxon>
    </lineage>
</organism>
<dbReference type="Proteomes" id="UP000266301">
    <property type="component" value="Chromosome"/>
</dbReference>
<evidence type="ECO:0000256" key="1">
    <source>
        <dbReference type="SAM" id="Coils"/>
    </source>
</evidence>
<dbReference type="KEGG" id="cfer:D4Z93_03425"/>
<dbReference type="EMBL" id="CP032416">
    <property type="protein sequence ID" value="AYD39621.1"/>
    <property type="molecule type" value="Genomic_DNA"/>
</dbReference>
<keyword evidence="3" id="KW-1185">Reference proteome</keyword>
<evidence type="ECO:0000313" key="3">
    <source>
        <dbReference type="Proteomes" id="UP000266301"/>
    </source>
</evidence>
<feature type="coiled-coil region" evidence="1">
    <location>
        <begin position="16"/>
        <end position="43"/>
    </location>
</feature>
<name>A0A386H1N7_9CLOT</name>
<evidence type="ECO:0000313" key="2">
    <source>
        <dbReference type="EMBL" id="AYD39621.1"/>
    </source>
</evidence>
<protein>
    <submittedName>
        <fullName evidence="2">Uncharacterized protein</fullName>
    </submittedName>
</protein>
<reference evidence="2 3" key="1">
    <citation type="journal article" date="2019" name="Int. J. Syst. Evol. Microbiol.">
        <title>Clostridium fermenticellae sp. nov., isolated from the mud in a fermentation cellar for the production of the Chinese liquor, baijiu.</title>
        <authorList>
            <person name="Xu P.X."/>
            <person name="Chai L.J."/>
            <person name="Qiu T."/>
            <person name="Zhang X.J."/>
            <person name="Lu Z.M."/>
            <person name="Xiao C."/>
            <person name="Wang S.T."/>
            <person name="Shen C.H."/>
            <person name="Shi J.S."/>
            <person name="Xu Z.H."/>
        </authorList>
    </citation>
    <scope>NUCLEOTIDE SEQUENCE [LARGE SCALE GENOMIC DNA]</scope>
    <source>
        <strain evidence="2 3">JN500901</strain>
    </source>
</reference>
<sequence length="245" mass="28356">MKRKRLELRDIAGKVLDSYEGKYQELLNNYKSEKLQCSQYKDDIKKSKGLELHNKYLRKINDLKSNMDNELMGIAENKKNELIAAQEEKNKPLDLNKAFPSTQSFMTSQEQYNKHMQAFQYLYKAIENSSNLLMANSLLKSGDTKAIGSFLEKNIDNNDLVNVVEANLKSTKDQKYDDILQIISDSRITEVDDLDGILKSLKFDANDNTKIRTGLGFNRVHDINKDFNYNDLIYENGNPLSQFFR</sequence>
<proteinExistence type="predicted"/>
<dbReference type="RefSeq" id="WP_119970402.1">
    <property type="nucleotide sequence ID" value="NZ_CP032416.1"/>
</dbReference>
<dbReference type="AlphaFoldDB" id="A0A386H1N7"/>
<accession>A0A386H1N7</accession>